<feature type="compositionally biased region" description="Basic and acidic residues" evidence="1">
    <location>
        <begin position="387"/>
        <end position="403"/>
    </location>
</feature>
<feature type="compositionally biased region" description="Polar residues" evidence="1">
    <location>
        <begin position="36"/>
        <end position="47"/>
    </location>
</feature>
<feature type="region of interest" description="Disordered" evidence="1">
    <location>
        <begin position="314"/>
        <end position="336"/>
    </location>
</feature>
<sequence>MRIITRSLDNRRISLQQSPSRLHPPGTQDAKKHVKTQNPQNMRQQNGKPPATSVRKPLGERAHKRISMSTEYQEKFLPPRCHAAMVTSAPQKAPYHTLKETSSEKGSLIRVYVTQKYTHHPPEAPQQSLPPKVQRRCSSAPQNPARSIANQVAAMFYTSVYKDDFQAWKVIKRQPYKLTDSLKVNQGLVAPISTSKQSPFQKVHVGAQSKAVPKELEPQPIESITSYRSDYVAHPVQPRKRREQPVQQNKGLPLQAAVPLYRELFDAAHKSFENGSPETQFQGRGKAKESIPSADVNQFISTTHADFPAHKCQRTKPILPSGEHRERANEPFESTTTMREAYKAWDTPRCRPEQARPKKATFSLITHQPIESCNTNQNSFSLNPKVSDTEGGKSTEKPPRSAEDGGSPSLDRTSPDTEESRTYQKSFGDKAVNWFDGGICEESPEESSEEHHIYSYTVSTKN</sequence>
<name>A0ABD2FYF4_PAGBO</name>
<feature type="region of interest" description="Disordered" evidence="1">
    <location>
        <begin position="227"/>
        <end position="251"/>
    </location>
</feature>
<gene>
    <name evidence="2" type="ORF">OYC64_004495</name>
</gene>
<dbReference type="EMBL" id="JBIYXZ010002085">
    <property type="protein sequence ID" value="KAL3046513.1"/>
    <property type="molecule type" value="Genomic_DNA"/>
</dbReference>
<feature type="region of interest" description="Disordered" evidence="1">
    <location>
        <begin position="373"/>
        <end position="462"/>
    </location>
</feature>
<accession>A0ABD2FYF4</accession>
<evidence type="ECO:0000313" key="3">
    <source>
        <dbReference type="Proteomes" id="UP001619887"/>
    </source>
</evidence>
<evidence type="ECO:0000313" key="2">
    <source>
        <dbReference type="EMBL" id="KAL3046513.1"/>
    </source>
</evidence>
<feature type="compositionally biased region" description="Basic and acidic residues" evidence="1">
    <location>
        <begin position="413"/>
        <end position="422"/>
    </location>
</feature>
<organism evidence="2 3">
    <name type="scientific">Pagothenia borchgrevinki</name>
    <name type="common">Bald rockcod</name>
    <name type="synonym">Trematomus borchgrevinki</name>
    <dbReference type="NCBI Taxonomy" id="8213"/>
    <lineage>
        <taxon>Eukaryota</taxon>
        <taxon>Metazoa</taxon>
        <taxon>Chordata</taxon>
        <taxon>Craniata</taxon>
        <taxon>Vertebrata</taxon>
        <taxon>Euteleostomi</taxon>
        <taxon>Actinopterygii</taxon>
        <taxon>Neopterygii</taxon>
        <taxon>Teleostei</taxon>
        <taxon>Neoteleostei</taxon>
        <taxon>Acanthomorphata</taxon>
        <taxon>Eupercaria</taxon>
        <taxon>Perciformes</taxon>
        <taxon>Notothenioidei</taxon>
        <taxon>Nototheniidae</taxon>
        <taxon>Pagothenia</taxon>
    </lineage>
</organism>
<dbReference type="Proteomes" id="UP001619887">
    <property type="component" value="Unassembled WGS sequence"/>
</dbReference>
<feature type="region of interest" description="Disordered" evidence="1">
    <location>
        <begin position="1"/>
        <end position="60"/>
    </location>
</feature>
<keyword evidence="3" id="KW-1185">Reference proteome</keyword>
<feature type="compositionally biased region" description="Polar residues" evidence="1">
    <location>
        <begin position="373"/>
        <end position="386"/>
    </location>
</feature>
<reference evidence="2 3" key="1">
    <citation type="journal article" date="2022" name="G3 (Bethesda)">
        <title>Evaluating Illumina-, Nanopore-, and PacBio-based genome assembly strategies with the bald notothen, Trematomus borchgrevinki.</title>
        <authorList>
            <person name="Rayamajhi N."/>
            <person name="Cheng C.C."/>
            <person name="Catchen J.M."/>
        </authorList>
    </citation>
    <scope>NUCLEOTIDE SEQUENCE [LARGE SCALE GENOMIC DNA]</scope>
    <source>
        <strain evidence="2">AGRC-2024</strain>
    </source>
</reference>
<feature type="region of interest" description="Disordered" evidence="1">
    <location>
        <begin position="121"/>
        <end position="144"/>
    </location>
</feature>
<dbReference type="AlphaFoldDB" id="A0ABD2FYF4"/>
<protein>
    <submittedName>
        <fullName evidence="2">Uncharacterized protein</fullName>
    </submittedName>
</protein>
<proteinExistence type="predicted"/>
<evidence type="ECO:0000256" key="1">
    <source>
        <dbReference type="SAM" id="MobiDB-lite"/>
    </source>
</evidence>
<comment type="caution">
    <text evidence="2">The sequence shown here is derived from an EMBL/GenBank/DDBJ whole genome shotgun (WGS) entry which is preliminary data.</text>
</comment>
<reference evidence="2 3" key="2">
    <citation type="journal article" date="2024" name="G3 (Bethesda)">
        <title>The genome of the cryopelagic Antarctic bald notothen, Trematomus borchgrevinki.</title>
        <authorList>
            <person name="Rayamajhi N."/>
            <person name="Rivera-Colon A.G."/>
            <person name="Minhas B.F."/>
            <person name="Cheng C.C."/>
            <person name="Catchen J.M."/>
        </authorList>
    </citation>
    <scope>NUCLEOTIDE SEQUENCE [LARGE SCALE GENOMIC DNA]</scope>
    <source>
        <strain evidence="2">AGRC-2024</strain>
    </source>
</reference>